<keyword evidence="2" id="KW-1185">Reference proteome</keyword>
<name>A0A9P6WS08_RHIOR</name>
<evidence type="ECO:0000313" key="1">
    <source>
        <dbReference type="EMBL" id="KAG1274117.1"/>
    </source>
</evidence>
<proteinExistence type="predicted"/>
<dbReference type="Proteomes" id="UP000716291">
    <property type="component" value="Unassembled WGS sequence"/>
</dbReference>
<comment type="caution">
    <text evidence="1">The sequence shown here is derived from an EMBL/GenBank/DDBJ whole genome shotgun (WGS) entry which is preliminary data.</text>
</comment>
<evidence type="ECO:0000313" key="2">
    <source>
        <dbReference type="Proteomes" id="UP000716291"/>
    </source>
</evidence>
<dbReference type="EMBL" id="JAANQT010011780">
    <property type="protein sequence ID" value="KAG1274117.1"/>
    <property type="molecule type" value="Genomic_DNA"/>
</dbReference>
<sequence length="88" mass="9387">MTGCRLASAIRPTYYDPPADDVNLAQLPRALFGSLSAVASPISCGGSRSPSPGGADDYGWMPKDGKFYNIYTKSIADRHPFSDISNTT</sequence>
<organism evidence="1 2">
    <name type="scientific">Rhizopus oryzae</name>
    <name type="common">Mucormycosis agent</name>
    <name type="synonym">Rhizopus arrhizus var. delemar</name>
    <dbReference type="NCBI Taxonomy" id="64495"/>
    <lineage>
        <taxon>Eukaryota</taxon>
        <taxon>Fungi</taxon>
        <taxon>Fungi incertae sedis</taxon>
        <taxon>Mucoromycota</taxon>
        <taxon>Mucoromycotina</taxon>
        <taxon>Mucoromycetes</taxon>
        <taxon>Mucorales</taxon>
        <taxon>Mucorineae</taxon>
        <taxon>Rhizopodaceae</taxon>
        <taxon>Rhizopus</taxon>
    </lineage>
</organism>
<accession>A0A9P6WS08</accession>
<dbReference type="AlphaFoldDB" id="A0A9P6WS08"/>
<reference evidence="1" key="1">
    <citation type="journal article" date="2020" name="Microb. Genom.">
        <title>Genetic diversity of clinical and environmental Mucorales isolates obtained from an investigation of mucormycosis cases among solid organ transplant recipients.</title>
        <authorList>
            <person name="Nguyen M.H."/>
            <person name="Kaul D."/>
            <person name="Muto C."/>
            <person name="Cheng S.J."/>
            <person name="Richter R.A."/>
            <person name="Bruno V.M."/>
            <person name="Liu G."/>
            <person name="Beyhan S."/>
            <person name="Sundermann A.J."/>
            <person name="Mounaud S."/>
            <person name="Pasculle A.W."/>
            <person name="Nierman W.C."/>
            <person name="Driscoll E."/>
            <person name="Cumbie R."/>
            <person name="Clancy C.J."/>
            <person name="Dupont C.L."/>
        </authorList>
    </citation>
    <scope>NUCLEOTIDE SEQUENCE</scope>
    <source>
        <strain evidence="1">GL11</strain>
    </source>
</reference>
<gene>
    <name evidence="1" type="ORF">G6F64_015204</name>
</gene>
<protein>
    <submittedName>
        <fullName evidence="1">Uncharacterized protein</fullName>
    </submittedName>
</protein>